<reference evidence="3 4" key="1">
    <citation type="submission" date="2024-02" db="EMBL/GenBank/DDBJ databases">
        <title>Chromosome-scale genome assembly of the rough periwinkle Littorina saxatilis.</title>
        <authorList>
            <person name="De Jode A."/>
            <person name="Faria R."/>
            <person name="Formenti G."/>
            <person name="Sims Y."/>
            <person name="Smith T.P."/>
            <person name="Tracey A."/>
            <person name="Wood J.M.D."/>
            <person name="Zagrodzka Z.B."/>
            <person name="Johannesson K."/>
            <person name="Butlin R.K."/>
            <person name="Leder E.H."/>
        </authorList>
    </citation>
    <scope>NUCLEOTIDE SEQUENCE [LARGE SCALE GENOMIC DNA]</scope>
    <source>
        <strain evidence="3">Snail1</strain>
        <tissue evidence="3">Muscle</tissue>
    </source>
</reference>
<organism evidence="3 4">
    <name type="scientific">Littorina saxatilis</name>
    <dbReference type="NCBI Taxonomy" id="31220"/>
    <lineage>
        <taxon>Eukaryota</taxon>
        <taxon>Metazoa</taxon>
        <taxon>Spiralia</taxon>
        <taxon>Lophotrochozoa</taxon>
        <taxon>Mollusca</taxon>
        <taxon>Gastropoda</taxon>
        <taxon>Caenogastropoda</taxon>
        <taxon>Littorinimorpha</taxon>
        <taxon>Littorinoidea</taxon>
        <taxon>Littorinidae</taxon>
        <taxon>Littorina</taxon>
    </lineage>
</organism>
<sequence length="299" mass="33197">MRKISVSLSSGILVLLSLRLSSAVEIDERETVHDDPFVAYPYRLSATSSFGLIPDSVLPGSEVPVDTSLPHFQASERTKYLRLRLYRNTRSNDTSTTQTPEHVTQQPVLPEGVKIDVSGEQGNIARVDEDLAFAVNEDLDIVVENPGTFTEVDEIAFWVVAIRRVKGEHDRVVSNPLAFVIKIDHEEPTRQGAAIYVGIVVIAVCFFALLIPLTVRTKRRMREGKPVCACGSSTKKMEERALRKENGNGNDVAVIAGKDTLAMMYEGRPRAMTEAREHETIQSRNMRSVSEHHFPAALA</sequence>
<evidence type="ECO:0000256" key="2">
    <source>
        <dbReference type="SAM" id="SignalP"/>
    </source>
</evidence>
<evidence type="ECO:0000256" key="1">
    <source>
        <dbReference type="SAM" id="Phobius"/>
    </source>
</evidence>
<keyword evidence="1" id="KW-0812">Transmembrane</keyword>
<keyword evidence="1" id="KW-0472">Membrane</keyword>
<dbReference type="EMBL" id="JBAMIC010001012">
    <property type="protein sequence ID" value="KAK7089624.1"/>
    <property type="molecule type" value="Genomic_DNA"/>
</dbReference>
<feature type="signal peptide" evidence="2">
    <location>
        <begin position="1"/>
        <end position="23"/>
    </location>
</feature>
<evidence type="ECO:0000313" key="4">
    <source>
        <dbReference type="Proteomes" id="UP001374579"/>
    </source>
</evidence>
<accession>A0AAN9AMK3</accession>
<keyword evidence="2" id="KW-0732">Signal</keyword>
<dbReference type="AlphaFoldDB" id="A0AAN9AMK3"/>
<comment type="caution">
    <text evidence="3">The sequence shown here is derived from an EMBL/GenBank/DDBJ whole genome shotgun (WGS) entry which is preliminary data.</text>
</comment>
<protein>
    <submittedName>
        <fullName evidence="3">Uncharacterized protein</fullName>
    </submittedName>
</protein>
<keyword evidence="1" id="KW-1133">Transmembrane helix</keyword>
<name>A0AAN9AMK3_9CAEN</name>
<feature type="chain" id="PRO_5043045821" evidence="2">
    <location>
        <begin position="24"/>
        <end position="299"/>
    </location>
</feature>
<gene>
    <name evidence="3" type="ORF">V1264_024473</name>
</gene>
<proteinExistence type="predicted"/>
<evidence type="ECO:0000313" key="3">
    <source>
        <dbReference type="EMBL" id="KAK7089624.1"/>
    </source>
</evidence>
<dbReference type="Proteomes" id="UP001374579">
    <property type="component" value="Unassembled WGS sequence"/>
</dbReference>
<keyword evidence="4" id="KW-1185">Reference proteome</keyword>
<feature type="transmembrane region" description="Helical" evidence="1">
    <location>
        <begin position="193"/>
        <end position="215"/>
    </location>
</feature>